<evidence type="ECO:0000256" key="6">
    <source>
        <dbReference type="PIRSR" id="PIRSR602129-50"/>
    </source>
</evidence>
<dbReference type="GO" id="GO:0019752">
    <property type="term" value="P:carboxylic acid metabolic process"/>
    <property type="evidence" value="ECO:0007669"/>
    <property type="project" value="InterPro"/>
</dbReference>
<organism evidence="8 9">
    <name type="scientific">Wenzhouxiangella marina</name>
    <dbReference type="NCBI Taxonomy" id="1579979"/>
    <lineage>
        <taxon>Bacteria</taxon>
        <taxon>Pseudomonadati</taxon>
        <taxon>Pseudomonadota</taxon>
        <taxon>Gammaproteobacteria</taxon>
        <taxon>Chromatiales</taxon>
        <taxon>Wenzhouxiangellaceae</taxon>
        <taxon>Wenzhouxiangella</taxon>
    </lineage>
</organism>
<evidence type="ECO:0000256" key="2">
    <source>
        <dbReference type="ARBA" id="ARBA00009533"/>
    </source>
</evidence>
<evidence type="ECO:0000256" key="1">
    <source>
        <dbReference type="ARBA" id="ARBA00001933"/>
    </source>
</evidence>
<keyword evidence="5 7" id="KW-0456">Lyase</keyword>
<dbReference type="GO" id="GO:0005737">
    <property type="term" value="C:cytoplasm"/>
    <property type="evidence" value="ECO:0007669"/>
    <property type="project" value="TreeGrafter"/>
</dbReference>
<dbReference type="AlphaFoldDB" id="A0A0K0XS35"/>
<dbReference type="SUPFAM" id="SSF53383">
    <property type="entry name" value="PLP-dependent transferases"/>
    <property type="match status" value="1"/>
</dbReference>
<dbReference type="InterPro" id="IPR010977">
    <property type="entry name" value="Aromatic_deC"/>
</dbReference>
<proteinExistence type="inferred from homology"/>
<comment type="cofactor">
    <cofactor evidence="1 6 7">
        <name>pyridoxal 5'-phosphate</name>
        <dbReference type="ChEBI" id="CHEBI:597326"/>
    </cofactor>
</comment>
<protein>
    <submittedName>
        <fullName evidence="8">Aromatic-L-amino-acid decarboxylase</fullName>
    </submittedName>
</protein>
<dbReference type="KEGG" id="wma:WM2015_41"/>
<comment type="similarity">
    <text evidence="2 7">Belongs to the group II decarboxylase family.</text>
</comment>
<keyword evidence="9" id="KW-1185">Reference proteome</keyword>
<evidence type="ECO:0000256" key="3">
    <source>
        <dbReference type="ARBA" id="ARBA00022793"/>
    </source>
</evidence>
<dbReference type="InterPro" id="IPR002129">
    <property type="entry name" value="PyrdxlP-dep_de-COase"/>
</dbReference>
<dbReference type="InterPro" id="IPR015422">
    <property type="entry name" value="PyrdxlP-dep_Trfase_small"/>
</dbReference>
<dbReference type="EMBL" id="CP012154">
    <property type="protein sequence ID" value="AKS40432.1"/>
    <property type="molecule type" value="Genomic_DNA"/>
</dbReference>
<dbReference type="PRINTS" id="PR00800">
    <property type="entry name" value="YHDCRBOXLASE"/>
</dbReference>
<accession>A0A0K0XS35</accession>
<evidence type="ECO:0000313" key="9">
    <source>
        <dbReference type="Proteomes" id="UP000066624"/>
    </source>
</evidence>
<dbReference type="GO" id="GO:0006520">
    <property type="term" value="P:amino acid metabolic process"/>
    <property type="evidence" value="ECO:0007669"/>
    <property type="project" value="InterPro"/>
</dbReference>
<feature type="modified residue" description="N6-(pyridoxal phosphate)lysine" evidence="6">
    <location>
        <position position="308"/>
    </location>
</feature>
<dbReference type="PANTHER" id="PTHR11999:SF70">
    <property type="entry name" value="MIP05841P"/>
    <property type="match status" value="1"/>
</dbReference>
<sequence>MVSDELIGRLGELEAQARQLDPRPDQRRRDGQQALAHAEAFLEALDDAPAYVHRDGRAAGLLEQPIAEQGIGLERALGLLDAHVDHEGITTASGRFGGYIPGGGLFHSALGDFLAAITNRYSGVFFASPGAVRLENQLVRWMAELVGLPEGSAGALSSGGSIANLSAIVAARDAHGIEGERIEKAVIYLTEHTHHCVDKALHLAGLGRIVQRRIAVDGNHRLRAEALCEQIERDRAEGLEPWMVLASAGTTNTGSVDPLEAIASIAGEQGLWFHVDAAYGGFFLLTEAGRQRMRGIERADSVVMDPHKTLFLPYGCGVVLVRDGERLRASHSGQADYLQDTMIAMDEASPADLSPELTRHFRGLRLWLPLQVLGLAPFRAALEEKLLLARYFRQRMIEGGRFEVGPEPDLSVVTFRLPEGDAANQALMNALLDDGRVFLSSTRLDGRYTLRLAAVCHRTHRRDVDEMVDVLHRLAAGS</sequence>
<dbReference type="Pfam" id="PF00282">
    <property type="entry name" value="Pyridoxal_deC"/>
    <property type="match status" value="1"/>
</dbReference>
<name>A0A0K0XS35_9GAMM</name>
<evidence type="ECO:0000256" key="5">
    <source>
        <dbReference type="ARBA" id="ARBA00023239"/>
    </source>
</evidence>
<dbReference type="InterPro" id="IPR015421">
    <property type="entry name" value="PyrdxlP-dep_Trfase_major"/>
</dbReference>
<dbReference type="OrthoDB" id="9803665at2"/>
<dbReference type="Proteomes" id="UP000066624">
    <property type="component" value="Chromosome"/>
</dbReference>
<dbReference type="InterPro" id="IPR015424">
    <property type="entry name" value="PyrdxlP-dep_Trfase"/>
</dbReference>
<evidence type="ECO:0000256" key="7">
    <source>
        <dbReference type="RuleBase" id="RU000382"/>
    </source>
</evidence>
<dbReference type="Gene3D" id="3.90.1150.10">
    <property type="entry name" value="Aspartate Aminotransferase, domain 1"/>
    <property type="match status" value="1"/>
</dbReference>
<dbReference type="RefSeq" id="WP_049724150.1">
    <property type="nucleotide sequence ID" value="NZ_CP012154.1"/>
</dbReference>
<reference evidence="8 9" key="1">
    <citation type="submission" date="2015-07" db="EMBL/GenBank/DDBJ databases">
        <authorList>
            <person name="Noorani M."/>
        </authorList>
    </citation>
    <scope>NUCLEOTIDE SEQUENCE [LARGE SCALE GENOMIC DNA]</scope>
    <source>
        <strain evidence="8 9">KCTC 42284</strain>
    </source>
</reference>
<evidence type="ECO:0000256" key="4">
    <source>
        <dbReference type="ARBA" id="ARBA00022898"/>
    </source>
</evidence>
<dbReference type="GO" id="GO:0016831">
    <property type="term" value="F:carboxy-lyase activity"/>
    <property type="evidence" value="ECO:0007669"/>
    <property type="project" value="UniProtKB-KW"/>
</dbReference>
<dbReference type="GO" id="GO:0030170">
    <property type="term" value="F:pyridoxal phosphate binding"/>
    <property type="evidence" value="ECO:0007669"/>
    <property type="project" value="InterPro"/>
</dbReference>
<evidence type="ECO:0000313" key="8">
    <source>
        <dbReference type="EMBL" id="AKS40432.1"/>
    </source>
</evidence>
<keyword evidence="4 6" id="KW-0663">Pyridoxal phosphate</keyword>
<keyword evidence="3" id="KW-0210">Decarboxylase</keyword>
<gene>
    <name evidence="8" type="ORF">WM2015_41</name>
</gene>
<dbReference type="Gene3D" id="3.40.640.10">
    <property type="entry name" value="Type I PLP-dependent aspartate aminotransferase-like (Major domain)"/>
    <property type="match status" value="1"/>
</dbReference>
<dbReference type="STRING" id="1579979.WM2015_41"/>
<dbReference type="PANTHER" id="PTHR11999">
    <property type="entry name" value="GROUP II PYRIDOXAL-5-PHOSPHATE DECARBOXYLASE"/>
    <property type="match status" value="1"/>
</dbReference>